<protein>
    <submittedName>
        <fullName evidence="1">Uncharacterized protein</fullName>
    </submittedName>
</protein>
<organism evidence="1 2">
    <name type="scientific">Succinatimonas hippei (strain DSM 22608 / JCM 16073 / KCTC 15190 / YIT 12066)</name>
    <dbReference type="NCBI Taxonomy" id="762983"/>
    <lineage>
        <taxon>Bacteria</taxon>
        <taxon>Pseudomonadati</taxon>
        <taxon>Pseudomonadota</taxon>
        <taxon>Gammaproteobacteria</taxon>
        <taxon>Aeromonadales</taxon>
        <taxon>Succinivibrionaceae</taxon>
        <taxon>Succinatimonas</taxon>
    </lineage>
</organism>
<dbReference type="STRING" id="762983.HMPREF9444_01723"/>
<keyword evidence="2" id="KW-1185">Reference proteome</keyword>
<proteinExistence type="predicted"/>
<dbReference type="Proteomes" id="UP000018458">
    <property type="component" value="Unassembled WGS sequence"/>
</dbReference>
<gene>
    <name evidence="1" type="ORF">HMPREF9444_01723</name>
</gene>
<name>E8LLV0_SUCHY</name>
<accession>E8LLV0</accession>
<dbReference type="AlphaFoldDB" id="E8LLV0"/>
<sequence length="60" mass="6619">MTLRAVPFPALKPIHSLKLSILISTVLAELSTREIAVYFKEDATIPLCFAGQFPHHGVQT</sequence>
<comment type="caution">
    <text evidence="1">The sequence shown here is derived from an EMBL/GenBank/DDBJ whole genome shotgun (WGS) entry which is preliminary data.</text>
</comment>
<reference evidence="1 2" key="1">
    <citation type="submission" date="2011-01" db="EMBL/GenBank/DDBJ databases">
        <authorList>
            <person name="Weinstock G."/>
            <person name="Sodergren E."/>
            <person name="Clifton S."/>
            <person name="Fulton L."/>
            <person name="Fulton B."/>
            <person name="Courtney L."/>
            <person name="Fronick C."/>
            <person name="Harrison M."/>
            <person name="Strong C."/>
            <person name="Farmer C."/>
            <person name="Delahaunty K."/>
            <person name="Markovic C."/>
            <person name="Hall O."/>
            <person name="Minx P."/>
            <person name="Tomlinson C."/>
            <person name="Mitreva M."/>
            <person name="Hou S."/>
            <person name="Chen J."/>
            <person name="Wollam A."/>
            <person name="Pepin K.H."/>
            <person name="Johnson M."/>
            <person name="Bhonagiri V."/>
            <person name="Zhang X."/>
            <person name="Suruliraj S."/>
            <person name="Warren W."/>
            <person name="Chinwalla A."/>
            <person name="Mardis E.R."/>
            <person name="Wilson R.K."/>
        </authorList>
    </citation>
    <scope>NUCLEOTIDE SEQUENCE [LARGE SCALE GENOMIC DNA]</scope>
    <source>
        <strain evidence="2">DSM 22608 / JCM 16073 / KCTC 15190 / YIT 12066</strain>
    </source>
</reference>
<dbReference type="EMBL" id="AEVO01000116">
    <property type="protein sequence ID" value="EFY06498.1"/>
    <property type="molecule type" value="Genomic_DNA"/>
</dbReference>
<evidence type="ECO:0000313" key="1">
    <source>
        <dbReference type="EMBL" id="EFY06498.1"/>
    </source>
</evidence>
<evidence type="ECO:0000313" key="2">
    <source>
        <dbReference type="Proteomes" id="UP000018458"/>
    </source>
</evidence>
<dbReference type="HOGENOM" id="CLU_2940109_0_0_6"/>